<dbReference type="Gene3D" id="3.90.70.10">
    <property type="entry name" value="Cysteine proteinases"/>
    <property type="match status" value="1"/>
</dbReference>
<evidence type="ECO:0000256" key="4">
    <source>
        <dbReference type="ARBA" id="ARBA00022670"/>
    </source>
</evidence>
<evidence type="ECO:0000259" key="9">
    <source>
        <dbReference type="PROSITE" id="PS50235"/>
    </source>
</evidence>
<accession>A0A3R7Q4I4</accession>
<dbReference type="OrthoDB" id="289038at2759"/>
<dbReference type="InterPro" id="IPR038765">
    <property type="entry name" value="Papain-like_cys_pep_sf"/>
</dbReference>
<feature type="compositionally biased region" description="Acidic residues" evidence="8">
    <location>
        <begin position="684"/>
        <end position="693"/>
    </location>
</feature>
<comment type="catalytic activity">
    <reaction evidence="1">
        <text>Thiol-dependent hydrolysis of ester, thioester, amide, peptide and isopeptide bonds formed by the C-terminal Gly of ubiquitin (a 76-residue protein attached to proteins as an intracellular targeting signal).</text>
        <dbReference type="EC" id="3.4.19.12"/>
    </reaction>
</comment>
<dbReference type="EC" id="3.4.19.12" evidence="3"/>
<dbReference type="InterPro" id="IPR001394">
    <property type="entry name" value="Peptidase_C19_UCH"/>
</dbReference>
<evidence type="ECO:0000313" key="11">
    <source>
        <dbReference type="Proteomes" id="UP000283509"/>
    </source>
</evidence>
<keyword evidence="5" id="KW-0833">Ubl conjugation pathway</keyword>
<dbReference type="PROSITE" id="PS50235">
    <property type="entry name" value="USP_3"/>
    <property type="match status" value="1"/>
</dbReference>
<feature type="compositionally biased region" description="Basic and acidic residues" evidence="8">
    <location>
        <begin position="130"/>
        <end position="145"/>
    </location>
</feature>
<dbReference type="PANTHER" id="PTHR24006">
    <property type="entry name" value="UBIQUITIN CARBOXYL-TERMINAL HYDROLASE"/>
    <property type="match status" value="1"/>
</dbReference>
<dbReference type="InterPro" id="IPR018200">
    <property type="entry name" value="USP_CS"/>
</dbReference>
<evidence type="ECO:0000256" key="8">
    <source>
        <dbReference type="SAM" id="MobiDB-lite"/>
    </source>
</evidence>
<dbReference type="EMBL" id="QCYY01002682">
    <property type="protein sequence ID" value="ROT68357.1"/>
    <property type="molecule type" value="Genomic_DNA"/>
</dbReference>
<sequence>MKEKISNDLSYIKAGYRSDKWKWVLSLSQNSASLPVTKAKVKVHTTPDEDSGGTGEAPAEDEPPVQKESPANSEISQPEDVSFPKIFKEEQITFEHIMKTFGLDKPPKNLPCPKKCSNNPWCLAELKSGAGKEKARPTDQPRDPTKPVGLQNTANTCWINSALQALFHLPKFRNVINNIGGFAGEESLSTMLYLLQAIFVEMDTHPNKAIACSPGSLFEKIGMFATQEIMRKDADHEVLKCVSEFLENTIDTLIADPRLGPELSPLFSTSLMRLARWKCPVCKIDHESQLAPATSYTMAAYVSADECPLDQCLVDLQTETQTGVSLICGSESSGSGGCGAQVKVDRVVTPKIQGLPTILVIRNNSLMDRDLKRRLHVVYPETLDLTSHTLSHIAATYTLSAVIFHHGHWVKHFSAHVRTNGNKWYNFNDEQVSELTNRSTTGNPSESHRNYFSIANVANKYKHRPGLRVSRGSFVWVYVLSPTAEEETVTTPPPEAVVEYVLRKQEESMTVNHQLQAEIKREKEALLGQLAVTDILEDYELISESLLSAWFNCDDLEYKPQPSLLAQPLCEHKLFSPRKFHLLKCIRKESLQSLLNDRCGIHQDEALKKLALPISMSTDSGCCRQCLAKAVNHILFIERVKSLHKQAKKDARKPHEGPTVVLGLETLEYWPRLALSAYVKENGIDTEEEDSENSLETSKKTDDLTKSSSNSVSGSSGVHVNGDKCDNGEVKSEVEDKDVASSCDTSSSVPENDDFACDNRTGNAEAERDQVDDDKSKLDTCSEVKDASVSKAKDTKETVTNELTLFNEDLVCQHNLLSPTVGSCRIPKVLATEIIELCGESVHPAFFQDDFSTCPDCGAKLEESVRACDSGRQQKKQLSNLFQERKRPHPMRDPGKQVYAVSREFIVKWKSYIRSCERGDLEVCPLTKLENSSLLCTHGHLLFPVFSLQPHQLSEYLVLVWEEEWQILSAIYSPDHVITAVYNESAILITEPACPPPSPSICSFSIFPSRIHSLPPIFPVSHSLSISWNSYPLYPFSLPQQSALPFPTRILVNSISLQHPQTHHLPPESLAAPSPSASTDSPSPARILSLFSSLQLPQTHHLPPESLLTPAPTDSPSPTRILGNSISLQHPQTHILPLESLAAPSPSASTDSPSPAGSLGSSAHSISHQDPWQLHLPPASTDSPSPTRILSLFSSLQLPQDQQLYQPYSSYHPQALHLHLNSHPHSTLPLRTNHNLSSPLSLPFPYPSGPSTTFPPPPSPSLPLQTILSLFTPLSYLPYPSRPSIASPSP</sequence>
<gene>
    <name evidence="10" type="ORF">C7M84_013504</name>
</gene>
<feature type="compositionally biased region" description="Polar residues" evidence="8">
    <location>
        <begin position="1112"/>
        <end position="1124"/>
    </location>
</feature>
<evidence type="ECO:0000313" key="10">
    <source>
        <dbReference type="EMBL" id="ROT68357.1"/>
    </source>
</evidence>
<feature type="domain" description="USP" evidence="9">
    <location>
        <begin position="148"/>
        <end position="455"/>
    </location>
</feature>
<dbReference type="InterPro" id="IPR035927">
    <property type="entry name" value="DUSP-like_sf"/>
</dbReference>
<dbReference type="PROSITE" id="PS00972">
    <property type="entry name" value="USP_1"/>
    <property type="match status" value="1"/>
</dbReference>
<feature type="compositionally biased region" description="Low complexity" evidence="8">
    <location>
        <begin position="1067"/>
        <end position="1083"/>
    </location>
</feature>
<keyword evidence="7" id="KW-0788">Thiol protease</keyword>
<dbReference type="Proteomes" id="UP000283509">
    <property type="component" value="Unassembled WGS sequence"/>
</dbReference>
<feature type="region of interest" description="Disordered" evidence="8">
    <location>
        <begin position="1060"/>
        <end position="1083"/>
    </location>
</feature>
<dbReference type="SUPFAM" id="SSF143791">
    <property type="entry name" value="DUSP-like"/>
    <property type="match status" value="1"/>
</dbReference>
<dbReference type="GO" id="GO:0016579">
    <property type="term" value="P:protein deubiquitination"/>
    <property type="evidence" value="ECO:0007669"/>
    <property type="project" value="InterPro"/>
</dbReference>
<feature type="region of interest" description="Disordered" evidence="8">
    <location>
        <begin position="128"/>
        <end position="148"/>
    </location>
</feature>
<dbReference type="GO" id="GO:0005829">
    <property type="term" value="C:cytosol"/>
    <property type="evidence" value="ECO:0007669"/>
    <property type="project" value="TreeGrafter"/>
</dbReference>
<dbReference type="Gene3D" id="3.30.2230.10">
    <property type="entry name" value="DUSP-like"/>
    <property type="match status" value="1"/>
</dbReference>
<reference evidence="10 11" key="2">
    <citation type="submission" date="2019-01" db="EMBL/GenBank/DDBJ databases">
        <title>The decoding of complex shrimp genome reveals the adaptation for benthos swimmer, frequently molting mechanism and breeding impact on genome.</title>
        <authorList>
            <person name="Sun Y."/>
            <person name="Gao Y."/>
            <person name="Yu Y."/>
        </authorList>
    </citation>
    <scope>NUCLEOTIDE SEQUENCE [LARGE SCALE GENOMIC DNA]</scope>
    <source>
        <tissue evidence="10">Muscle</tissue>
    </source>
</reference>
<feature type="region of interest" description="Disordered" evidence="8">
    <location>
        <begin position="1142"/>
        <end position="1187"/>
    </location>
</feature>
<keyword evidence="4" id="KW-0645">Protease</keyword>
<dbReference type="PANTHER" id="PTHR24006:SF888">
    <property type="entry name" value="UBIQUITIN CARBOXYL-TERMINAL HYDROLASE 30"/>
    <property type="match status" value="1"/>
</dbReference>
<organism evidence="10 11">
    <name type="scientific">Penaeus vannamei</name>
    <name type="common">Whiteleg shrimp</name>
    <name type="synonym">Litopenaeus vannamei</name>
    <dbReference type="NCBI Taxonomy" id="6689"/>
    <lineage>
        <taxon>Eukaryota</taxon>
        <taxon>Metazoa</taxon>
        <taxon>Ecdysozoa</taxon>
        <taxon>Arthropoda</taxon>
        <taxon>Crustacea</taxon>
        <taxon>Multicrustacea</taxon>
        <taxon>Malacostraca</taxon>
        <taxon>Eumalacostraca</taxon>
        <taxon>Eucarida</taxon>
        <taxon>Decapoda</taxon>
        <taxon>Dendrobranchiata</taxon>
        <taxon>Penaeoidea</taxon>
        <taxon>Penaeidae</taxon>
        <taxon>Penaeus</taxon>
    </lineage>
</organism>
<feature type="compositionally biased region" description="Basic and acidic residues" evidence="8">
    <location>
        <begin position="765"/>
        <end position="777"/>
    </location>
</feature>
<evidence type="ECO:0000256" key="2">
    <source>
        <dbReference type="ARBA" id="ARBA00009085"/>
    </source>
</evidence>
<dbReference type="STRING" id="6689.A0A3R7Q4I4"/>
<dbReference type="GO" id="GO:0005634">
    <property type="term" value="C:nucleus"/>
    <property type="evidence" value="ECO:0007669"/>
    <property type="project" value="TreeGrafter"/>
</dbReference>
<feature type="compositionally biased region" description="Low complexity" evidence="8">
    <location>
        <begin position="1142"/>
        <end position="1165"/>
    </location>
</feature>
<evidence type="ECO:0000256" key="5">
    <source>
        <dbReference type="ARBA" id="ARBA00022786"/>
    </source>
</evidence>
<evidence type="ECO:0000256" key="6">
    <source>
        <dbReference type="ARBA" id="ARBA00022801"/>
    </source>
</evidence>
<dbReference type="GO" id="GO:0006508">
    <property type="term" value="P:proteolysis"/>
    <property type="evidence" value="ECO:0007669"/>
    <property type="project" value="UniProtKB-KW"/>
</dbReference>
<evidence type="ECO:0000256" key="7">
    <source>
        <dbReference type="ARBA" id="ARBA00022807"/>
    </source>
</evidence>
<evidence type="ECO:0000256" key="3">
    <source>
        <dbReference type="ARBA" id="ARBA00012759"/>
    </source>
</evidence>
<feature type="region of interest" description="Disordered" evidence="8">
    <location>
        <begin position="684"/>
        <end position="777"/>
    </location>
</feature>
<feature type="compositionally biased region" description="Basic and acidic residues" evidence="8">
    <location>
        <begin position="721"/>
        <end position="739"/>
    </location>
</feature>
<dbReference type="SUPFAM" id="SSF54001">
    <property type="entry name" value="Cysteine proteinases"/>
    <property type="match status" value="1"/>
</dbReference>
<dbReference type="Pfam" id="PF00443">
    <property type="entry name" value="UCH"/>
    <property type="match status" value="1"/>
</dbReference>
<keyword evidence="6" id="KW-0378">Hydrolase</keyword>
<feature type="region of interest" description="Disordered" evidence="8">
    <location>
        <begin position="36"/>
        <end position="82"/>
    </location>
</feature>
<dbReference type="GO" id="GO:0004843">
    <property type="term" value="F:cysteine-type deubiquitinase activity"/>
    <property type="evidence" value="ECO:0007669"/>
    <property type="project" value="UniProtKB-EC"/>
</dbReference>
<proteinExistence type="inferred from homology"/>
<feature type="region of interest" description="Disordered" evidence="8">
    <location>
        <begin position="1101"/>
        <end position="1124"/>
    </location>
</feature>
<name>A0A3R7Q4I4_PENVA</name>
<reference evidence="10 11" key="1">
    <citation type="submission" date="2018-04" db="EMBL/GenBank/DDBJ databases">
        <authorList>
            <person name="Zhang X."/>
            <person name="Yuan J."/>
            <person name="Li F."/>
            <person name="Xiang J."/>
        </authorList>
    </citation>
    <scope>NUCLEOTIDE SEQUENCE [LARGE SCALE GENOMIC DNA]</scope>
    <source>
        <tissue evidence="10">Muscle</tissue>
    </source>
</reference>
<keyword evidence="11" id="KW-1185">Reference proteome</keyword>
<evidence type="ECO:0000256" key="1">
    <source>
        <dbReference type="ARBA" id="ARBA00000707"/>
    </source>
</evidence>
<comment type="caution">
    <text evidence="10">The sequence shown here is derived from an EMBL/GenBank/DDBJ whole genome shotgun (WGS) entry which is preliminary data.</text>
</comment>
<feature type="compositionally biased region" description="Low complexity" evidence="8">
    <location>
        <begin position="706"/>
        <end position="720"/>
    </location>
</feature>
<dbReference type="InterPro" id="IPR050164">
    <property type="entry name" value="Peptidase_C19"/>
</dbReference>
<protein>
    <recommendedName>
        <fullName evidence="3">ubiquitinyl hydrolase 1</fullName>
        <ecNumber evidence="3">3.4.19.12</ecNumber>
    </recommendedName>
</protein>
<dbReference type="InterPro" id="IPR028889">
    <property type="entry name" value="USP"/>
</dbReference>
<comment type="similarity">
    <text evidence="2">Belongs to the peptidase C19 family.</text>
</comment>